<protein>
    <submittedName>
        <fullName evidence="2">Serine carboxypeptidase</fullName>
    </submittedName>
</protein>
<name>A0A2G9UGA4_TELCI</name>
<dbReference type="PANTHER" id="PTHR11802">
    <property type="entry name" value="SERINE PROTEASE FAMILY S10 SERINE CARBOXYPEPTIDASE"/>
    <property type="match status" value="1"/>
</dbReference>
<evidence type="ECO:0000313" key="2">
    <source>
        <dbReference type="EMBL" id="PIO69193.1"/>
    </source>
</evidence>
<organism evidence="2 3">
    <name type="scientific">Teladorsagia circumcincta</name>
    <name type="common">Brown stomach worm</name>
    <name type="synonym">Ostertagia circumcincta</name>
    <dbReference type="NCBI Taxonomy" id="45464"/>
    <lineage>
        <taxon>Eukaryota</taxon>
        <taxon>Metazoa</taxon>
        <taxon>Ecdysozoa</taxon>
        <taxon>Nematoda</taxon>
        <taxon>Chromadorea</taxon>
        <taxon>Rhabditida</taxon>
        <taxon>Rhabditina</taxon>
        <taxon>Rhabditomorpha</taxon>
        <taxon>Strongyloidea</taxon>
        <taxon>Trichostrongylidae</taxon>
        <taxon>Teladorsagia</taxon>
    </lineage>
</organism>
<keyword evidence="2" id="KW-0378">Hydrolase</keyword>
<evidence type="ECO:0000313" key="3">
    <source>
        <dbReference type="Proteomes" id="UP000230423"/>
    </source>
</evidence>
<comment type="similarity">
    <text evidence="1">Belongs to the peptidase S10 family.</text>
</comment>
<reference evidence="2 3" key="1">
    <citation type="submission" date="2015-09" db="EMBL/GenBank/DDBJ databases">
        <title>Draft genome of the parasitic nematode Teladorsagia circumcincta isolate WARC Sus (inbred).</title>
        <authorList>
            <person name="Mitreva M."/>
        </authorList>
    </citation>
    <scope>NUCLEOTIDE SEQUENCE [LARGE SCALE GENOMIC DNA]</scope>
    <source>
        <strain evidence="2 3">S</strain>
    </source>
</reference>
<evidence type="ECO:0000256" key="1">
    <source>
        <dbReference type="ARBA" id="ARBA00009431"/>
    </source>
</evidence>
<dbReference type="Gene3D" id="3.40.50.1820">
    <property type="entry name" value="alpha/beta hydrolase"/>
    <property type="match status" value="1"/>
</dbReference>
<keyword evidence="2" id="KW-0121">Carboxypeptidase</keyword>
<accession>A0A2G9UGA4</accession>
<dbReference type="Pfam" id="PF00450">
    <property type="entry name" value="Peptidase_S10"/>
    <property type="match status" value="1"/>
</dbReference>
<dbReference type="GO" id="GO:0006508">
    <property type="term" value="P:proteolysis"/>
    <property type="evidence" value="ECO:0007669"/>
    <property type="project" value="InterPro"/>
</dbReference>
<sequence>MSQPRKKNKEQNVFLVSWSSFCKGNRYIASSFIALLLITTQCICATPIENLPGTPSPDFEQHSGYFDVGAGKKLFYWFVESQNNATTDPIVLWLSGGPGCSGVASLLTEWGPFMSNDDGETLRTNPYAWNKYASVLTMDAPAGVGYSYTADGNITSDDDQVC</sequence>
<dbReference type="Proteomes" id="UP000230423">
    <property type="component" value="Unassembled WGS sequence"/>
</dbReference>
<proteinExistence type="inferred from homology"/>
<dbReference type="OrthoDB" id="735686at2759"/>
<dbReference type="InterPro" id="IPR001563">
    <property type="entry name" value="Peptidase_S10"/>
</dbReference>
<keyword evidence="2" id="KW-0645">Protease</keyword>
<dbReference type="PANTHER" id="PTHR11802:SF38">
    <property type="entry name" value="SERINE CARBOXYPEPTIDASE CTSA-1.2"/>
    <property type="match status" value="1"/>
</dbReference>
<dbReference type="SUPFAM" id="SSF53474">
    <property type="entry name" value="alpha/beta-Hydrolases"/>
    <property type="match status" value="1"/>
</dbReference>
<dbReference type="InterPro" id="IPR029058">
    <property type="entry name" value="AB_hydrolase_fold"/>
</dbReference>
<keyword evidence="3" id="KW-1185">Reference proteome</keyword>
<dbReference type="AlphaFoldDB" id="A0A2G9UGA4"/>
<gene>
    <name evidence="2" type="ORF">TELCIR_08994</name>
</gene>
<dbReference type="GO" id="GO:0004185">
    <property type="term" value="F:serine-type carboxypeptidase activity"/>
    <property type="evidence" value="ECO:0007669"/>
    <property type="project" value="InterPro"/>
</dbReference>
<dbReference type="EMBL" id="KZ346748">
    <property type="protein sequence ID" value="PIO69193.1"/>
    <property type="molecule type" value="Genomic_DNA"/>
</dbReference>